<sequence>MEYGGHPGDLRLLLKECVEEGTLDGLVCVRRMYEHMYGRMTYNYEIKAPAASTLLVWRDVGLKALTEAAKKYPEVKNTEIALALLSSLAAGEGLPSSGEVGEPIVDSAIRNTIENWPDLLSRARASLVEIILSIPDDDDVALRVGLTLMQSSMTRRLATRELFAAASTRWLAVSTPVLDRFDELIKTRPKDEPVFQNFLSNHPQLPDPLAIRVWPKPDLFGFKEPDYIVQRADGTYMVVEIECPGKPLVTSGGHLSADVTHAEQQATDYRRTLLRKYADLRVYLPGFQEPDCLVVVGVERDLDEAQKQVLHDANRNRTHLRIVGFDWLLDRGRTIASNMTHPRVEVLPLRIV</sequence>
<dbReference type="Proteomes" id="UP001243009">
    <property type="component" value="Unassembled WGS sequence"/>
</dbReference>
<evidence type="ECO:0000313" key="2">
    <source>
        <dbReference type="EMBL" id="MDO9713161.1"/>
    </source>
</evidence>
<accession>A0ABT9EAG7</accession>
<proteinExistence type="predicted"/>
<dbReference type="InterPro" id="IPR025359">
    <property type="entry name" value="SduA_C"/>
</dbReference>
<evidence type="ECO:0000313" key="3">
    <source>
        <dbReference type="Proteomes" id="UP001243009"/>
    </source>
</evidence>
<dbReference type="EMBL" id="JAUTWS010000073">
    <property type="protein sequence ID" value="MDO9713161.1"/>
    <property type="molecule type" value="Genomic_DNA"/>
</dbReference>
<feature type="domain" description="Shedu protein SduA C-terminal" evidence="1">
    <location>
        <begin position="190"/>
        <end position="329"/>
    </location>
</feature>
<reference evidence="2 3" key="1">
    <citation type="submission" date="2023-08" db="EMBL/GenBank/DDBJ databases">
        <title>The draft genome sequence of Paracraurococcus sp. LOR1-02.</title>
        <authorList>
            <person name="Kingkaew E."/>
            <person name="Tanasupawat S."/>
        </authorList>
    </citation>
    <scope>NUCLEOTIDE SEQUENCE [LARGE SCALE GENOMIC DNA]</scope>
    <source>
        <strain evidence="2 3">LOR1-02</strain>
    </source>
</reference>
<keyword evidence="3" id="KW-1185">Reference proteome</keyword>
<dbReference type="Pfam" id="PF14082">
    <property type="entry name" value="SduA_C"/>
    <property type="match status" value="1"/>
</dbReference>
<comment type="caution">
    <text evidence="2">The sequence shown here is derived from an EMBL/GenBank/DDBJ whole genome shotgun (WGS) entry which is preliminary data.</text>
</comment>
<evidence type="ECO:0000259" key="1">
    <source>
        <dbReference type="Pfam" id="PF14082"/>
    </source>
</evidence>
<name>A0ABT9EAG7_9PROT</name>
<gene>
    <name evidence="2" type="ORF">Q7A36_32835</name>
</gene>
<dbReference type="RefSeq" id="WP_305108021.1">
    <property type="nucleotide sequence ID" value="NZ_JAUTWS010000073.1"/>
</dbReference>
<organism evidence="2 3">
    <name type="scientific">Paracraurococcus lichenis</name>
    <dbReference type="NCBI Taxonomy" id="3064888"/>
    <lineage>
        <taxon>Bacteria</taxon>
        <taxon>Pseudomonadati</taxon>
        <taxon>Pseudomonadota</taxon>
        <taxon>Alphaproteobacteria</taxon>
        <taxon>Acetobacterales</taxon>
        <taxon>Roseomonadaceae</taxon>
        <taxon>Paracraurococcus</taxon>
    </lineage>
</organism>
<protein>
    <submittedName>
        <fullName evidence="2">DUF4263 domain-containing protein</fullName>
    </submittedName>
</protein>